<proteinExistence type="predicted"/>
<reference evidence="1 2" key="1">
    <citation type="submission" date="2019-08" db="EMBL/GenBank/DDBJ databases">
        <authorList>
            <person name="Liang Q."/>
        </authorList>
    </citation>
    <scope>NUCLEOTIDE SEQUENCE [LARGE SCALE GENOMIC DNA]</scope>
    <source>
        <strain evidence="1 2">V1718</strain>
    </source>
</reference>
<evidence type="ECO:0000313" key="1">
    <source>
        <dbReference type="EMBL" id="QED26165.1"/>
    </source>
</evidence>
<name>A0A5B8XKQ5_9DELT</name>
<keyword evidence="2" id="KW-1185">Reference proteome</keyword>
<accession>A0A5B8XKQ5</accession>
<gene>
    <name evidence="1" type="ORF">FRD01_02595</name>
</gene>
<protein>
    <submittedName>
        <fullName evidence="1">Uncharacterized protein</fullName>
    </submittedName>
</protein>
<dbReference type="RefSeq" id="WP_146957372.1">
    <property type="nucleotide sequence ID" value="NZ_CP042467.1"/>
</dbReference>
<dbReference type="KEGG" id="bbae:FRD01_02595"/>
<organism evidence="1 2">
    <name type="scientific">Microvenator marinus</name>
    <dbReference type="NCBI Taxonomy" id="2600177"/>
    <lineage>
        <taxon>Bacteria</taxon>
        <taxon>Deltaproteobacteria</taxon>
        <taxon>Bradymonadales</taxon>
        <taxon>Microvenatoraceae</taxon>
        <taxon>Microvenator</taxon>
    </lineage>
</organism>
<dbReference type="Proteomes" id="UP000321595">
    <property type="component" value="Chromosome"/>
</dbReference>
<sequence>MKPPEHVILIGRKLIAYDGSNAYVAQLYFKHGALLLSCPETQWEPSPAHDLSADCAKLVQLGEGALAYDTQGTAYHVGSEEARVCAHLEWNPVLSRARAENQNREYLDTLRAKFAK</sequence>
<evidence type="ECO:0000313" key="2">
    <source>
        <dbReference type="Proteomes" id="UP000321595"/>
    </source>
</evidence>
<dbReference type="AlphaFoldDB" id="A0A5B8XKQ5"/>
<dbReference type="EMBL" id="CP042467">
    <property type="protein sequence ID" value="QED26165.1"/>
    <property type="molecule type" value="Genomic_DNA"/>
</dbReference>